<sequence length="63" mass="7442">MFGLTKEEILLMLEEIELAEKQKSAIADILHLNNMRIEQQLALLIHLIIEERERNISNHTYLN</sequence>
<proteinExistence type="predicted"/>
<gene>
    <name evidence="1" type="ORF">BG258_09105</name>
</gene>
<dbReference type="EMBL" id="MECQ01000001">
    <property type="protein sequence ID" value="ODV56049.1"/>
    <property type="molecule type" value="Genomic_DNA"/>
</dbReference>
<accession>A0A1E4R6I3</accession>
<comment type="caution">
    <text evidence="1">The sequence shown here is derived from an EMBL/GenBank/DDBJ whole genome shotgun (WGS) entry which is preliminary data.</text>
</comment>
<dbReference type="AlphaFoldDB" id="A0A1E4R6I3"/>
<protein>
    <submittedName>
        <fullName evidence="1">Uncharacterized protein</fullName>
    </submittedName>
</protein>
<evidence type="ECO:0000313" key="1">
    <source>
        <dbReference type="EMBL" id="ODV56049.1"/>
    </source>
</evidence>
<name>A0A1E4R6I3_9BACI</name>
<dbReference type="Proteomes" id="UP000094784">
    <property type="component" value="Unassembled WGS sequence"/>
</dbReference>
<organism evidence="1 2">
    <name type="scientific">Lysinibacillus fusiformis</name>
    <dbReference type="NCBI Taxonomy" id="28031"/>
    <lineage>
        <taxon>Bacteria</taxon>
        <taxon>Bacillati</taxon>
        <taxon>Bacillota</taxon>
        <taxon>Bacilli</taxon>
        <taxon>Bacillales</taxon>
        <taxon>Bacillaceae</taxon>
        <taxon>Lysinibacillus</taxon>
    </lineage>
</organism>
<evidence type="ECO:0000313" key="2">
    <source>
        <dbReference type="Proteomes" id="UP000094784"/>
    </source>
</evidence>
<reference evidence="1 2" key="1">
    <citation type="submission" date="2016-09" db="EMBL/GenBank/DDBJ databases">
        <title>Draft genome sequence of the soil isolate, Lysinibacillus fusiformis M5, a potential hypoxanthine producer.</title>
        <authorList>
            <person name="Gallegos-Monterrosa R."/>
            <person name="Maroti G."/>
            <person name="Balint B."/>
            <person name="Kovacs A.T."/>
        </authorList>
    </citation>
    <scope>NUCLEOTIDE SEQUENCE [LARGE SCALE GENOMIC DNA]</scope>
    <source>
        <strain evidence="1 2">M5</strain>
    </source>
</reference>
<dbReference type="RefSeq" id="WP_069481070.1">
    <property type="nucleotide sequence ID" value="NZ_CP130331.1"/>
</dbReference>
<dbReference type="OrthoDB" id="2736508at2"/>